<dbReference type="PANTHER" id="PTHR35908:SF1">
    <property type="entry name" value="CONSERVED PROTEIN"/>
    <property type="match status" value="1"/>
</dbReference>
<dbReference type="InterPro" id="IPR029068">
    <property type="entry name" value="Glyas_Bleomycin-R_OHBP_Dase"/>
</dbReference>
<name>A0ABU8TYN8_9ACTN</name>
<dbReference type="EMBL" id="JBBKAM010000002">
    <property type="protein sequence ID" value="MEJ8640739.1"/>
    <property type="molecule type" value="Genomic_DNA"/>
</dbReference>
<feature type="domain" description="Glyoxalase-like" evidence="1">
    <location>
        <begin position="6"/>
        <end position="142"/>
    </location>
</feature>
<dbReference type="Gene3D" id="3.10.180.10">
    <property type="entry name" value="2,3-Dihydroxybiphenyl 1,2-Dioxygenase, domain 1"/>
    <property type="match status" value="1"/>
</dbReference>
<evidence type="ECO:0000313" key="3">
    <source>
        <dbReference type="Proteomes" id="UP001382904"/>
    </source>
</evidence>
<dbReference type="SUPFAM" id="SSF54593">
    <property type="entry name" value="Glyoxalase/Bleomycin resistance protein/Dihydroxybiphenyl dioxygenase"/>
    <property type="match status" value="1"/>
</dbReference>
<organism evidence="2 3">
    <name type="scientific">Streptomyces caledonius</name>
    <dbReference type="NCBI Taxonomy" id="3134107"/>
    <lineage>
        <taxon>Bacteria</taxon>
        <taxon>Bacillati</taxon>
        <taxon>Actinomycetota</taxon>
        <taxon>Actinomycetes</taxon>
        <taxon>Kitasatosporales</taxon>
        <taxon>Streptomycetaceae</taxon>
        <taxon>Streptomyces</taxon>
    </lineage>
</organism>
<accession>A0ABU8TYN8</accession>
<dbReference type="Proteomes" id="UP001382904">
    <property type="component" value="Unassembled WGS sequence"/>
</dbReference>
<dbReference type="InterPro" id="IPR041581">
    <property type="entry name" value="Glyoxalase_6"/>
</dbReference>
<evidence type="ECO:0000259" key="1">
    <source>
        <dbReference type="Pfam" id="PF18029"/>
    </source>
</evidence>
<keyword evidence="3" id="KW-1185">Reference proteome</keyword>
<reference evidence="2 3" key="1">
    <citation type="submission" date="2024-03" db="EMBL/GenBank/DDBJ databases">
        <title>Novel Streptomyces species of biotechnological and ecological value are a feature of Machair soil.</title>
        <authorList>
            <person name="Prole J.R."/>
            <person name="Goodfellow M."/>
            <person name="Allenby N."/>
            <person name="Ward A.C."/>
        </authorList>
    </citation>
    <scope>NUCLEOTIDE SEQUENCE [LARGE SCALE GENOMIC DNA]</scope>
    <source>
        <strain evidence="2 3">MS1.HAVA.3</strain>
    </source>
</reference>
<gene>
    <name evidence="2" type="ORF">WKI68_03310</name>
</gene>
<comment type="caution">
    <text evidence="2">The sequence shown here is derived from an EMBL/GenBank/DDBJ whole genome shotgun (WGS) entry which is preliminary data.</text>
</comment>
<protein>
    <submittedName>
        <fullName evidence="2">VOC family protein</fullName>
    </submittedName>
</protein>
<evidence type="ECO:0000313" key="2">
    <source>
        <dbReference type="EMBL" id="MEJ8640739.1"/>
    </source>
</evidence>
<sequence>MAYTFQVTFDSADPHALADWWADALGWEVEPSDEPFIRGLIEAGHVTEDDTTTHRGALVWKAGAAIRHPDGLEGAPRVLFQLVLDPKTVKNRVHLDVSTGSEDPRALVERLIAKGAKHLHEGSQGPYTWTTLADPQGNELCVAH</sequence>
<proteinExistence type="predicted"/>
<dbReference type="PANTHER" id="PTHR35908">
    <property type="entry name" value="HYPOTHETICAL FUSION PROTEIN"/>
    <property type="match status" value="1"/>
</dbReference>
<dbReference type="Pfam" id="PF18029">
    <property type="entry name" value="Glyoxalase_6"/>
    <property type="match status" value="1"/>
</dbReference>